<gene>
    <name evidence="9" type="primary">rfbB</name>
    <name evidence="9" type="ORF">RGQ13_14405</name>
</gene>
<sequence length="355" mass="40069">METKHLLVTGGAGFIGANFVHYWLENNPNDKVIVLDALTYAGNQESLSTVEKNQNFEFVHGDICNTELVEKLLRDKQLNTIVHFAAESHVDRSITGPDAFIETNIIGTYSLLKAAKKVWLDEPTTAVEHRFHHVSTDEVYGTLGPNDPAFTENTAYEPNSPYSASKAASDHLVRAYHHTYGLDVTTSNCSNNYGPLHFPEKLIPLVITNILYDKPLPIYGDGQQIRDWLYVEDHARGIELVLNKGRIGENYNIGGNNEWANIDIVKVICKLMNEEFANNESIEKNYPLAKSAISGHAESLITYVKDRAGHDRRYAIDATKTNSELGYKPVESFDSGIEKTIRWYLENNKWWQPLL</sequence>
<name>A0ABY9TR95_9GAMM</name>
<keyword evidence="5" id="KW-0520">NAD</keyword>
<protein>
    <recommendedName>
        <fullName evidence="4 7">dTDP-glucose 4,6-dehydratase</fullName>
        <ecNumber evidence="4 7">4.2.1.46</ecNumber>
    </recommendedName>
</protein>
<proteinExistence type="inferred from homology"/>
<dbReference type="CDD" id="cd05246">
    <property type="entry name" value="dTDP_GD_SDR_e"/>
    <property type="match status" value="1"/>
</dbReference>
<evidence type="ECO:0000256" key="5">
    <source>
        <dbReference type="ARBA" id="ARBA00023027"/>
    </source>
</evidence>
<evidence type="ECO:0000256" key="4">
    <source>
        <dbReference type="ARBA" id="ARBA00011990"/>
    </source>
</evidence>
<reference evidence="10" key="1">
    <citation type="submission" date="2023-09" db="EMBL/GenBank/DDBJ databases">
        <authorList>
            <person name="Li S."/>
            <person name="Li X."/>
            <person name="Zhang C."/>
            <person name="Zhao Z."/>
        </authorList>
    </citation>
    <scope>NUCLEOTIDE SEQUENCE [LARGE SCALE GENOMIC DNA]</scope>
    <source>
        <strain evidence="10">SQ149</strain>
    </source>
</reference>
<evidence type="ECO:0000256" key="7">
    <source>
        <dbReference type="RuleBase" id="RU004473"/>
    </source>
</evidence>
<dbReference type="Gene3D" id="3.90.25.10">
    <property type="entry name" value="UDP-galactose 4-epimerase, domain 1"/>
    <property type="match status" value="1"/>
</dbReference>
<feature type="domain" description="NAD(P)-binding" evidence="8">
    <location>
        <begin position="7"/>
        <end position="340"/>
    </location>
</feature>
<comment type="cofactor">
    <cofactor evidence="2 7">
        <name>NAD(+)</name>
        <dbReference type="ChEBI" id="CHEBI:57540"/>
    </cofactor>
</comment>
<dbReference type="SUPFAM" id="SSF51735">
    <property type="entry name" value="NAD(P)-binding Rossmann-fold domains"/>
    <property type="match status" value="1"/>
</dbReference>
<dbReference type="InterPro" id="IPR005888">
    <property type="entry name" value="dTDP_Gluc_deHydtase"/>
</dbReference>
<organism evidence="9 10">
    <name type="scientific">Thalassotalea psychrophila</name>
    <dbReference type="NCBI Taxonomy" id="3065647"/>
    <lineage>
        <taxon>Bacteria</taxon>
        <taxon>Pseudomonadati</taxon>
        <taxon>Pseudomonadota</taxon>
        <taxon>Gammaproteobacteria</taxon>
        <taxon>Alteromonadales</taxon>
        <taxon>Colwelliaceae</taxon>
        <taxon>Thalassotalea</taxon>
    </lineage>
</organism>
<accession>A0ABY9TR95</accession>
<dbReference type="Pfam" id="PF16363">
    <property type="entry name" value="GDP_Man_Dehyd"/>
    <property type="match status" value="1"/>
</dbReference>
<evidence type="ECO:0000256" key="3">
    <source>
        <dbReference type="ARBA" id="ARBA00008178"/>
    </source>
</evidence>
<evidence type="ECO:0000256" key="1">
    <source>
        <dbReference type="ARBA" id="ARBA00001539"/>
    </source>
</evidence>
<dbReference type="EMBL" id="CP134145">
    <property type="protein sequence ID" value="WNC71307.1"/>
    <property type="molecule type" value="Genomic_DNA"/>
</dbReference>
<dbReference type="Gene3D" id="3.40.50.720">
    <property type="entry name" value="NAD(P)-binding Rossmann-like Domain"/>
    <property type="match status" value="1"/>
</dbReference>
<evidence type="ECO:0000313" key="10">
    <source>
        <dbReference type="Proteomes" id="UP001258994"/>
    </source>
</evidence>
<keyword evidence="10" id="KW-1185">Reference proteome</keyword>
<dbReference type="InterPro" id="IPR036291">
    <property type="entry name" value="NAD(P)-bd_dom_sf"/>
</dbReference>
<dbReference type="InterPro" id="IPR016040">
    <property type="entry name" value="NAD(P)-bd_dom"/>
</dbReference>
<comment type="similarity">
    <text evidence="3 7">Belongs to the NAD(P)-dependent epimerase/dehydratase family. dTDP-glucose dehydratase subfamily.</text>
</comment>
<dbReference type="PANTHER" id="PTHR43000">
    <property type="entry name" value="DTDP-D-GLUCOSE 4,6-DEHYDRATASE-RELATED"/>
    <property type="match status" value="1"/>
</dbReference>
<dbReference type="RefSeq" id="WP_348390442.1">
    <property type="nucleotide sequence ID" value="NZ_CP134145.1"/>
</dbReference>
<dbReference type="Proteomes" id="UP001258994">
    <property type="component" value="Chromosome"/>
</dbReference>
<evidence type="ECO:0000259" key="8">
    <source>
        <dbReference type="Pfam" id="PF16363"/>
    </source>
</evidence>
<evidence type="ECO:0000313" key="9">
    <source>
        <dbReference type="EMBL" id="WNC71307.1"/>
    </source>
</evidence>
<dbReference type="NCBIfam" id="TIGR01181">
    <property type="entry name" value="dTDP_gluc_dehyt"/>
    <property type="match status" value="1"/>
</dbReference>
<dbReference type="GO" id="GO:0008460">
    <property type="term" value="F:dTDP-glucose 4,6-dehydratase activity"/>
    <property type="evidence" value="ECO:0007669"/>
    <property type="project" value="UniProtKB-EC"/>
</dbReference>
<evidence type="ECO:0000256" key="2">
    <source>
        <dbReference type="ARBA" id="ARBA00001911"/>
    </source>
</evidence>
<evidence type="ECO:0000256" key="6">
    <source>
        <dbReference type="ARBA" id="ARBA00023239"/>
    </source>
</evidence>
<keyword evidence="6 7" id="KW-0456">Lyase</keyword>
<comment type="catalytic activity">
    <reaction evidence="1 7">
        <text>dTDP-alpha-D-glucose = dTDP-4-dehydro-6-deoxy-alpha-D-glucose + H2O</text>
        <dbReference type="Rhea" id="RHEA:17221"/>
        <dbReference type="ChEBI" id="CHEBI:15377"/>
        <dbReference type="ChEBI" id="CHEBI:57477"/>
        <dbReference type="ChEBI" id="CHEBI:57649"/>
        <dbReference type="EC" id="4.2.1.46"/>
    </reaction>
</comment>
<dbReference type="EC" id="4.2.1.46" evidence="4 7"/>